<dbReference type="PANTHER" id="PTHR10258">
    <property type="entry name" value="CALCIUM-ACTIVATED POTASSIUM CHANNEL SUBUNIT BETA"/>
    <property type="match status" value="1"/>
</dbReference>
<evidence type="ECO:0000256" key="7">
    <source>
        <dbReference type="ARBA" id="ARBA00023180"/>
    </source>
</evidence>
<evidence type="ECO:0000256" key="9">
    <source>
        <dbReference type="ARBA" id="ARBA00038155"/>
    </source>
</evidence>
<evidence type="ECO:0000313" key="12">
    <source>
        <dbReference type="Proteomes" id="UP000031443"/>
    </source>
</evidence>
<evidence type="ECO:0000256" key="3">
    <source>
        <dbReference type="ARBA" id="ARBA00022692"/>
    </source>
</evidence>
<evidence type="ECO:0000313" key="11">
    <source>
        <dbReference type="EMBL" id="EMP24749.1"/>
    </source>
</evidence>
<dbReference type="Proteomes" id="UP000031443">
    <property type="component" value="Unassembled WGS sequence"/>
</dbReference>
<evidence type="ECO:0000256" key="2">
    <source>
        <dbReference type="ARBA" id="ARBA00022448"/>
    </source>
</evidence>
<proteinExistence type="inferred from homology"/>
<gene>
    <name evidence="11" type="ORF">UY3_18203</name>
</gene>
<accession>M7AK46</accession>
<dbReference type="GO" id="GO:0015459">
    <property type="term" value="F:potassium channel regulator activity"/>
    <property type="evidence" value="ECO:0007669"/>
    <property type="project" value="TreeGrafter"/>
</dbReference>
<dbReference type="Pfam" id="PF03185">
    <property type="entry name" value="CaKB"/>
    <property type="match status" value="1"/>
</dbReference>
<evidence type="ECO:0000256" key="1">
    <source>
        <dbReference type="ARBA" id="ARBA00004141"/>
    </source>
</evidence>
<keyword evidence="3 10" id="KW-0812">Transmembrane</keyword>
<evidence type="ECO:0000256" key="8">
    <source>
        <dbReference type="ARBA" id="ARBA00023303"/>
    </source>
</evidence>
<keyword evidence="4 10" id="KW-1133">Transmembrane helix</keyword>
<keyword evidence="5" id="KW-0406">Ion transport</keyword>
<name>M7AK46_CHEMY</name>
<dbReference type="GO" id="GO:0008076">
    <property type="term" value="C:voltage-gated potassium channel complex"/>
    <property type="evidence" value="ECO:0007669"/>
    <property type="project" value="TreeGrafter"/>
</dbReference>
<keyword evidence="8 11" id="KW-0407">Ion channel</keyword>
<keyword evidence="7" id="KW-0325">Glycoprotein</keyword>
<dbReference type="STRING" id="8469.M7AK46"/>
<protein>
    <submittedName>
        <fullName evidence="11">Putative calcium-activated potassium channel subunit beta</fullName>
    </submittedName>
</protein>
<keyword evidence="12" id="KW-1185">Reference proteome</keyword>
<feature type="transmembrane region" description="Helical" evidence="10">
    <location>
        <begin position="69"/>
        <end position="90"/>
    </location>
</feature>
<evidence type="ECO:0000256" key="4">
    <source>
        <dbReference type="ARBA" id="ARBA00022989"/>
    </source>
</evidence>
<comment type="subcellular location">
    <subcellularLocation>
        <location evidence="1">Membrane</location>
        <topology evidence="1">Multi-pass membrane protein</topology>
    </subcellularLocation>
</comment>
<comment type="similarity">
    <text evidence="9">Belongs to the KCNMB (TC 8.A.14.1) family. KCNMB1 subfamily.</text>
</comment>
<dbReference type="GO" id="GO:0005513">
    <property type="term" value="P:detection of calcium ion"/>
    <property type="evidence" value="ECO:0007669"/>
    <property type="project" value="TreeGrafter"/>
</dbReference>
<reference evidence="12" key="1">
    <citation type="journal article" date="2013" name="Nat. Genet.">
        <title>The draft genomes of soft-shell turtle and green sea turtle yield insights into the development and evolution of the turtle-specific body plan.</title>
        <authorList>
            <person name="Wang Z."/>
            <person name="Pascual-Anaya J."/>
            <person name="Zadissa A."/>
            <person name="Li W."/>
            <person name="Niimura Y."/>
            <person name="Huang Z."/>
            <person name="Li C."/>
            <person name="White S."/>
            <person name="Xiong Z."/>
            <person name="Fang D."/>
            <person name="Wang B."/>
            <person name="Ming Y."/>
            <person name="Chen Y."/>
            <person name="Zheng Y."/>
            <person name="Kuraku S."/>
            <person name="Pignatelli M."/>
            <person name="Herrero J."/>
            <person name="Beal K."/>
            <person name="Nozawa M."/>
            <person name="Li Q."/>
            <person name="Wang J."/>
            <person name="Zhang H."/>
            <person name="Yu L."/>
            <person name="Shigenobu S."/>
            <person name="Wang J."/>
            <person name="Liu J."/>
            <person name="Flicek P."/>
            <person name="Searle S."/>
            <person name="Wang J."/>
            <person name="Kuratani S."/>
            <person name="Yin Y."/>
            <person name="Aken B."/>
            <person name="Zhang G."/>
            <person name="Irie N."/>
        </authorList>
    </citation>
    <scope>NUCLEOTIDE SEQUENCE [LARGE SCALE GENOMIC DNA]</scope>
</reference>
<dbReference type="InterPro" id="IPR003930">
    <property type="entry name" value="K_chnl_Ca-activ_BK_bsu"/>
</dbReference>
<dbReference type="eggNOG" id="ENOG502RZA0">
    <property type="taxonomic scope" value="Eukaryota"/>
</dbReference>
<evidence type="ECO:0000256" key="6">
    <source>
        <dbReference type="ARBA" id="ARBA00023136"/>
    </source>
</evidence>
<dbReference type="GO" id="GO:0015269">
    <property type="term" value="F:calcium-activated potassium channel activity"/>
    <property type="evidence" value="ECO:0007669"/>
    <property type="project" value="InterPro"/>
</dbReference>
<dbReference type="AlphaFoldDB" id="M7AK46"/>
<dbReference type="PANTHER" id="PTHR10258:SF1">
    <property type="entry name" value="CALCIUM-ACTIVATED POTASSIUM CHANNEL SUBUNIT BETA-1"/>
    <property type="match status" value="1"/>
</dbReference>
<evidence type="ECO:0000256" key="5">
    <source>
        <dbReference type="ARBA" id="ARBA00023065"/>
    </source>
</evidence>
<keyword evidence="6 10" id="KW-0472">Membrane</keyword>
<organism evidence="11 12">
    <name type="scientific">Chelonia mydas</name>
    <name type="common">Green sea-turtle</name>
    <name type="synonym">Chelonia agassizi</name>
    <dbReference type="NCBI Taxonomy" id="8469"/>
    <lineage>
        <taxon>Eukaryota</taxon>
        <taxon>Metazoa</taxon>
        <taxon>Chordata</taxon>
        <taxon>Craniata</taxon>
        <taxon>Vertebrata</taxon>
        <taxon>Euteleostomi</taxon>
        <taxon>Archelosauria</taxon>
        <taxon>Testudinata</taxon>
        <taxon>Testudines</taxon>
        <taxon>Cryptodira</taxon>
        <taxon>Durocryptodira</taxon>
        <taxon>Americhelydia</taxon>
        <taxon>Chelonioidea</taxon>
        <taxon>Cheloniidae</taxon>
        <taxon>Chelonia</taxon>
    </lineage>
</organism>
<sequence length="393" mass="44927">MLYHTEETQERNPKCSYIPQNLKNDKEVKMLIESAAENFRKHQTFPCYYDPEQRQTSVILIRLYPPKGLFFAFLWPSLMLTGGVLIIIMVKKSIDCSTLPPSSHFHPEYLTRSTSRFEDVWYTSWSYKVTTTVNTTLIPERKREWRGTLQYLHFHAERKYDLLSDALKNTSAERLRKKNSENSKDLLLSLWGVWTLRVTASFSLLVQLQLLNKVVLESDNGCHQARLIYRPRFSKTTCDLGCQTKGILKALLKMATQQHTSATGPSDVSDVFMYGQWNRHGEGHVMQETLCSTGSPSGIQSWLSAGKLGYKNQTLSSSGDPRQDTSEVLASIGDRILAQMNHSYAPLNILEEECRWQTHGQREVKHSCQGSNAMVLTHMRSCIDVTGKTCIDF</sequence>
<dbReference type="EMBL" id="KB598656">
    <property type="protein sequence ID" value="EMP24749.1"/>
    <property type="molecule type" value="Genomic_DNA"/>
</dbReference>
<keyword evidence="2" id="KW-0813">Transport</keyword>
<evidence type="ECO:0000256" key="10">
    <source>
        <dbReference type="SAM" id="Phobius"/>
    </source>
</evidence>